<reference evidence="3 4" key="1">
    <citation type="submission" date="2018-12" db="EMBL/GenBank/DDBJ databases">
        <title>Corynebacterium sanguinis sp. nov., a clinically-associated and environmental corynebacterium.</title>
        <authorList>
            <person name="Gonzales-Siles L."/>
            <person name="Jaen-Luchoro D."/>
            <person name="Cardew S."/>
            <person name="Inganas E."/>
            <person name="Ohlen M."/>
            <person name="Jensie-Markopolous S."/>
            <person name="Pinyeiro-Iglesias B."/>
            <person name="Molin K."/>
            <person name="Skovbjerg S."/>
            <person name="Svensson-Stadler L."/>
            <person name="Funke G."/>
            <person name="Moore E.R.B."/>
        </authorList>
    </citation>
    <scope>NUCLEOTIDE SEQUENCE [LARGE SCALE GENOMIC DNA]</scope>
    <source>
        <strain evidence="3 4">58734</strain>
    </source>
</reference>
<feature type="transmembrane region" description="Helical" evidence="2">
    <location>
        <begin position="100"/>
        <end position="121"/>
    </location>
</feature>
<comment type="caution">
    <text evidence="3">The sequence shown here is derived from an EMBL/GenBank/DDBJ whole genome shotgun (WGS) entry which is preliminary data.</text>
</comment>
<dbReference type="RefSeq" id="WP_144690684.1">
    <property type="nucleotide sequence ID" value="NZ_JALXKV010000016.1"/>
</dbReference>
<feature type="compositionally biased region" description="Basic and acidic residues" evidence="1">
    <location>
        <begin position="1"/>
        <end position="11"/>
    </location>
</feature>
<evidence type="ECO:0000256" key="2">
    <source>
        <dbReference type="SAM" id="Phobius"/>
    </source>
</evidence>
<feature type="transmembrane region" description="Helical" evidence="2">
    <location>
        <begin position="133"/>
        <end position="158"/>
    </location>
</feature>
<feature type="transmembrane region" description="Helical" evidence="2">
    <location>
        <begin position="54"/>
        <end position="75"/>
    </location>
</feature>
<keyword evidence="2" id="KW-0812">Transmembrane</keyword>
<gene>
    <name evidence="3" type="ORF">EKI59_07440</name>
</gene>
<proteinExistence type="predicted"/>
<feature type="compositionally biased region" description="Basic and acidic residues" evidence="1">
    <location>
        <begin position="20"/>
        <end position="32"/>
    </location>
</feature>
<dbReference type="AlphaFoldDB" id="A0A6C1TWD1"/>
<protein>
    <submittedName>
        <fullName evidence="3">Uncharacterized protein</fullName>
    </submittedName>
</protein>
<accession>A0A6C1TWD1</accession>
<name>A0A6C1TWD1_9CORY</name>
<dbReference type="Proteomes" id="UP000336646">
    <property type="component" value="Unassembled WGS sequence"/>
</dbReference>
<keyword evidence="2" id="KW-1133">Transmembrane helix</keyword>
<organism evidence="3 4">
    <name type="scientific">Corynebacterium sanguinis</name>
    <dbReference type="NCBI Taxonomy" id="2594913"/>
    <lineage>
        <taxon>Bacteria</taxon>
        <taxon>Bacillati</taxon>
        <taxon>Actinomycetota</taxon>
        <taxon>Actinomycetes</taxon>
        <taxon>Mycobacteriales</taxon>
        <taxon>Corynebacteriaceae</taxon>
        <taxon>Corynebacterium</taxon>
    </lineage>
</organism>
<feature type="region of interest" description="Disordered" evidence="1">
    <location>
        <begin position="1"/>
        <end position="36"/>
    </location>
</feature>
<evidence type="ECO:0000256" key="1">
    <source>
        <dbReference type="SAM" id="MobiDB-lite"/>
    </source>
</evidence>
<dbReference type="EMBL" id="RXIR01000014">
    <property type="protein sequence ID" value="TVS28164.1"/>
    <property type="molecule type" value="Genomic_DNA"/>
</dbReference>
<keyword evidence="2" id="KW-0472">Membrane</keyword>
<dbReference type="OrthoDB" id="4774281at2"/>
<sequence>MKDEDYVEHPENFPSSPTDRYNRVRPEPRSFDELAAGPDPVAVKERNRASTRQAIFYAAGVVIATFAVAFVLALISRLQGGPLCDAGQATWLCTPSWRTWWALGSSVVPIAGLLGCAVIMVRKLNRYERWVPWMGVFWLPIVPFTMWWLTVTVGIIALDSA</sequence>
<evidence type="ECO:0000313" key="4">
    <source>
        <dbReference type="Proteomes" id="UP000336646"/>
    </source>
</evidence>
<evidence type="ECO:0000313" key="3">
    <source>
        <dbReference type="EMBL" id="TVS28164.1"/>
    </source>
</evidence>